<reference evidence="2 3" key="1">
    <citation type="submission" date="2016-01" db="EMBL/GenBank/DDBJ databases">
        <authorList>
            <person name="Regsiter A."/>
            <person name="william w."/>
        </authorList>
    </citation>
    <scope>NUCLEOTIDE SEQUENCE [LARGE SCALE GENOMIC DNA]</scope>
    <source>
        <strain evidence="2 3">CFBP 6927</strain>
    </source>
</reference>
<sequence>MVDQRFYFEFEQKYRGTRAEVGKRLLGYSPLLDALEASGLPNVSVDYGCGRGEWLEILSHRGWDATGVDSNVEMLRPAELDGLKIVVSDAIAHIKSLPDASLSLVTGFHIVEHLPVDILHDLIAESFRVLAPGGMIIFETPNPENFLVGSNRFYMDPTHIHPLPPNYLKFIAEFSGFADVYAIGINQPSLRFTSGIAGALLELTELFPDYSVIAQKAHDDPSFQKLSDVVDKDFNQNSPYSYLPLDRLIDRMHALEHNLEETRSALSAVQDELVTIRRNLPKEILKRRVRKIRTFLRF</sequence>
<name>A0ABM9VKP2_9HYPH</name>
<evidence type="ECO:0000256" key="1">
    <source>
        <dbReference type="SAM" id="Coils"/>
    </source>
</evidence>
<keyword evidence="2" id="KW-0808">Transferase</keyword>
<dbReference type="InterPro" id="IPR029063">
    <property type="entry name" value="SAM-dependent_MTases_sf"/>
</dbReference>
<dbReference type="PANTHER" id="PTHR43861">
    <property type="entry name" value="TRANS-ACONITATE 2-METHYLTRANSFERASE-RELATED"/>
    <property type="match status" value="1"/>
</dbReference>
<evidence type="ECO:0000313" key="3">
    <source>
        <dbReference type="Proteomes" id="UP000191812"/>
    </source>
</evidence>
<accession>A0ABM9VKP2</accession>
<feature type="coiled-coil region" evidence="1">
    <location>
        <begin position="245"/>
        <end position="279"/>
    </location>
</feature>
<gene>
    <name evidence="2" type="ORF">AGR13a_Lc120123</name>
</gene>
<evidence type="ECO:0000313" key="2">
    <source>
        <dbReference type="EMBL" id="CUX55018.1"/>
    </source>
</evidence>
<keyword evidence="3" id="KW-1185">Reference proteome</keyword>
<dbReference type="GO" id="GO:0008168">
    <property type="term" value="F:methyltransferase activity"/>
    <property type="evidence" value="ECO:0007669"/>
    <property type="project" value="UniProtKB-KW"/>
</dbReference>
<keyword evidence="2" id="KW-0489">Methyltransferase</keyword>
<comment type="caution">
    <text evidence="2">The sequence shown here is derived from an EMBL/GenBank/DDBJ whole genome shotgun (WGS) entry which is preliminary data.</text>
</comment>
<dbReference type="Pfam" id="PF13489">
    <property type="entry name" value="Methyltransf_23"/>
    <property type="match status" value="1"/>
</dbReference>
<dbReference type="GO" id="GO:0032259">
    <property type="term" value="P:methylation"/>
    <property type="evidence" value="ECO:0007669"/>
    <property type="project" value="UniProtKB-KW"/>
</dbReference>
<dbReference type="CDD" id="cd02440">
    <property type="entry name" value="AdoMet_MTases"/>
    <property type="match status" value="1"/>
</dbReference>
<keyword evidence="1" id="KW-0175">Coiled coil</keyword>
<dbReference type="EMBL" id="FBWH01000038">
    <property type="protein sequence ID" value="CUX55018.1"/>
    <property type="molecule type" value="Genomic_DNA"/>
</dbReference>
<protein>
    <submittedName>
        <fullName evidence="2">Type 11 methyltransferase</fullName>
    </submittedName>
</protein>
<proteinExistence type="predicted"/>
<dbReference type="Gene3D" id="3.40.50.150">
    <property type="entry name" value="Vaccinia Virus protein VP39"/>
    <property type="match status" value="1"/>
</dbReference>
<dbReference type="Proteomes" id="UP000191812">
    <property type="component" value="Unassembled WGS sequence"/>
</dbReference>
<organism evidence="2 3">
    <name type="scientific">Agrobacterium genomosp. 13 str. CFBP 6927</name>
    <dbReference type="NCBI Taxonomy" id="1183428"/>
    <lineage>
        <taxon>Bacteria</taxon>
        <taxon>Pseudomonadati</taxon>
        <taxon>Pseudomonadota</taxon>
        <taxon>Alphaproteobacteria</taxon>
        <taxon>Hyphomicrobiales</taxon>
        <taxon>Rhizobiaceae</taxon>
        <taxon>Rhizobium/Agrobacterium group</taxon>
        <taxon>Agrobacterium</taxon>
        <taxon>Agrobacterium tumefaciens complex</taxon>
    </lineage>
</organism>
<dbReference type="SUPFAM" id="SSF53335">
    <property type="entry name" value="S-adenosyl-L-methionine-dependent methyltransferases"/>
    <property type="match status" value="1"/>
</dbReference>
<dbReference type="RefSeq" id="WP_080839960.1">
    <property type="nucleotide sequence ID" value="NZ_LT009757.1"/>
</dbReference>